<dbReference type="InterPro" id="IPR032584">
    <property type="entry name" value="DUF4913"/>
</dbReference>
<accession>A0A3P5XSI3</accession>
<organism evidence="2 3">
    <name type="scientific">Arthrobacter ulcerisalmonis</name>
    <dbReference type="NCBI Taxonomy" id="2483813"/>
    <lineage>
        <taxon>Bacteria</taxon>
        <taxon>Bacillati</taxon>
        <taxon>Actinomycetota</taxon>
        <taxon>Actinomycetes</taxon>
        <taxon>Micrococcales</taxon>
        <taxon>Micrococcaceae</taxon>
        <taxon>Arthrobacter</taxon>
    </lineage>
</organism>
<dbReference type="OrthoDB" id="4570343at2"/>
<reference evidence="2 3" key="1">
    <citation type="submission" date="2018-11" db="EMBL/GenBank/DDBJ databases">
        <authorList>
            <person name="Criscuolo A."/>
        </authorList>
    </citation>
    <scope>NUCLEOTIDE SEQUENCE [LARGE SCALE GENOMIC DNA]</scope>
    <source>
        <strain evidence="2">AT11b</strain>
    </source>
</reference>
<keyword evidence="3" id="KW-1185">Reference proteome</keyword>
<feature type="region of interest" description="Disordered" evidence="1">
    <location>
        <begin position="1"/>
        <end position="50"/>
    </location>
</feature>
<dbReference type="Proteomes" id="UP000280861">
    <property type="component" value="Unassembled WGS sequence"/>
</dbReference>
<evidence type="ECO:0000313" key="3">
    <source>
        <dbReference type="Proteomes" id="UP000280861"/>
    </source>
</evidence>
<evidence type="ECO:0000256" key="1">
    <source>
        <dbReference type="SAM" id="MobiDB-lite"/>
    </source>
</evidence>
<protein>
    <recommendedName>
        <fullName evidence="4">DUF4913 domain-containing protein</fullName>
    </recommendedName>
</protein>
<name>A0A3P5XSI3_9MICC</name>
<dbReference type="Pfam" id="PF16259">
    <property type="entry name" value="DUF4913"/>
    <property type="match status" value="1"/>
</dbReference>
<dbReference type="RefSeq" id="WP_124093376.1">
    <property type="nucleotide sequence ID" value="NZ_CBCRYA010000038.1"/>
</dbReference>
<gene>
    <name evidence="2" type="ORF">PSET11_03325</name>
</gene>
<sequence length="286" mass="30665">MSDTQSVSERFPEDDLPGTGLFFDDTAPEPEPSVTAAADSIPDEAPGTEEPAALSALSTGGADLAGLDAAAVEKLLTKVALRRYTKRIEEAVDARLDDLDWSEVAAGINTRVAGHVAEAAGVNTETGEISDDPAAAAVPDNAEAAPVTEETEGAPEPAFRTVYDFYEGIYGPMYEHFDSAPGVMAQRGTTGIRWCRQWWNHQSVMMRMTALWQGYEVAYAEGGGAVSTWMLDHADRHFDRIMAEGGPLSECRSDHGNQMVRYPTDPLPEGLNLDAAAVPPAQPDTH</sequence>
<proteinExistence type="predicted"/>
<dbReference type="AlphaFoldDB" id="A0A3P5XSI3"/>
<evidence type="ECO:0008006" key="4">
    <source>
        <dbReference type="Google" id="ProtNLM"/>
    </source>
</evidence>
<evidence type="ECO:0000313" key="2">
    <source>
        <dbReference type="EMBL" id="VDC33345.1"/>
    </source>
</evidence>
<dbReference type="EMBL" id="UXAU01000047">
    <property type="protein sequence ID" value="VDC33345.1"/>
    <property type="molecule type" value="Genomic_DNA"/>
</dbReference>